<keyword evidence="4" id="KW-1185">Reference proteome</keyword>
<comment type="similarity">
    <text evidence="1">To bacterial alkanal monooxygenase alpha and beta chains.</text>
</comment>
<dbReference type="EMBL" id="JAUQTB010000006">
    <property type="protein sequence ID" value="MDO7907181.1"/>
    <property type="molecule type" value="Genomic_DNA"/>
</dbReference>
<dbReference type="Pfam" id="PF00296">
    <property type="entry name" value="Bac_luciferase"/>
    <property type="match status" value="1"/>
</dbReference>
<accession>A0ABT9CHN5</accession>
<protein>
    <submittedName>
        <fullName evidence="3">MsnO8 family LLM class oxidoreductase</fullName>
        <ecNumber evidence="3">1.-.-.-</ecNumber>
    </submittedName>
</protein>
<dbReference type="NCBIfam" id="TIGR03558">
    <property type="entry name" value="oxido_grp_1"/>
    <property type="match status" value="1"/>
</dbReference>
<name>A0ABT9CHN5_9BACL</name>
<evidence type="ECO:0000256" key="1">
    <source>
        <dbReference type="ARBA" id="ARBA00007789"/>
    </source>
</evidence>
<dbReference type="InterPro" id="IPR011251">
    <property type="entry name" value="Luciferase-like_dom"/>
</dbReference>
<sequence length="312" mass="33725">MTTLNLGILDLVPVQAGVSAEQAVQQAAELAVKGEEWGYQRYWTSEHHDLESLGSASPEVLLAHIGARTSRIMLGSGAVLLPHYSPLKVAEWFHLLSALYPGRVELGLGRAPGGKAHASMALSGNFLQHVAEFPQSLRAVMELLEGTYTYEDVPVHATPSPRTPPVPWLLGTNVKSAAYAAEFGTGYVFGHFMSETDGAEAVHQYRGQFQPSSMMEEPRVIVAAALYCARTEAEAKETAARAAASMNADPQGQGPEGYPVSWIVGNAEQAAEQLNVLAGQFKTDELLIVTTPFDHKERLQSYRLLAQTLIGK</sequence>
<dbReference type="GO" id="GO:0016491">
    <property type="term" value="F:oxidoreductase activity"/>
    <property type="evidence" value="ECO:0007669"/>
    <property type="project" value="UniProtKB-KW"/>
</dbReference>
<dbReference type="InterPro" id="IPR036661">
    <property type="entry name" value="Luciferase-like_sf"/>
</dbReference>
<dbReference type="PANTHER" id="PTHR30137">
    <property type="entry name" value="LUCIFERASE-LIKE MONOOXYGENASE"/>
    <property type="match status" value="1"/>
</dbReference>
<feature type="domain" description="Luciferase-like" evidence="2">
    <location>
        <begin position="5"/>
        <end position="303"/>
    </location>
</feature>
<evidence type="ECO:0000259" key="2">
    <source>
        <dbReference type="Pfam" id="PF00296"/>
    </source>
</evidence>
<dbReference type="SUPFAM" id="SSF51679">
    <property type="entry name" value="Bacterial luciferase-like"/>
    <property type="match status" value="1"/>
</dbReference>
<dbReference type="RefSeq" id="WP_305024388.1">
    <property type="nucleotide sequence ID" value="NZ_JAUQTB010000006.1"/>
</dbReference>
<dbReference type="CDD" id="cd00347">
    <property type="entry name" value="Flavin_utilizing_monoxygenases"/>
    <property type="match status" value="1"/>
</dbReference>
<reference evidence="3 4" key="1">
    <citation type="submission" date="2023-07" db="EMBL/GenBank/DDBJ databases">
        <title>Paenibacillus sp. JX-17 nov. isolated from soil.</title>
        <authorList>
            <person name="Wan Y."/>
            <person name="Liu B."/>
        </authorList>
    </citation>
    <scope>NUCLEOTIDE SEQUENCE [LARGE SCALE GENOMIC DNA]</scope>
    <source>
        <strain evidence="3 4">JX-17</strain>
    </source>
</reference>
<evidence type="ECO:0000313" key="4">
    <source>
        <dbReference type="Proteomes" id="UP001240171"/>
    </source>
</evidence>
<organism evidence="3 4">
    <name type="scientific">Paenibacillus lacisoli</name>
    <dbReference type="NCBI Taxonomy" id="3064525"/>
    <lineage>
        <taxon>Bacteria</taxon>
        <taxon>Bacillati</taxon>
        <taxon>Bacillota</taxon>
        <taxon>Bacilli</taxon>
        <taxon>Bacillales</taxon>
        <taxon>Paenibacillaceae</taxon>
        <taxon>Paenibacillus</taxon>
    </lineage>
</organism>
<dbReference type="InterPro" id="IPR050766">
    <property type="entry name" value="Bact_Lucif_Oxidored"/>
</dbReference>
<evidence type="ECO:0000313" key="3">
    <source>
        <dbReference type="EMBL" id="MDO7907181.1"/>
    </source>
</evidence>
<comment type="caution">
    <text evidence="3">The sequence shown here is derived from an EMBL/GenBank/DDBJ whole genome shotgun (WGS) entry which is preliminary data.</text>
</comment>
<dbReference type="PANTHER" id="PTHR30137:SF20">
    <property type="entry name" value="N-ACETYL-S-ALKYLCYSTEINE MONOOXYGENASE"/>
    <property type="match status" value="1"/>
</dbReference>
<keyword evidence="3" id="KW-0560">Oxidoreductase</keyword>
<gene>
    <name evidence="3" type="ORF">Q5741_12250</name>
</gene>
<dbReference type="Proteomes" id="UP001240171">
    <property type="component" value="Unassembled WGS sequence"/>
</dbReference>
<dbReference type="InterPro" id="IPR019949">
    <property type="entry name" value="CmoO-like"/>
</dbReference>
<proteinExistence type="predicted"/>
<dbReference type="EC" id="1.-.-.-" evidence="3"/>
<dbReference type="Gene3D" id="3.20.20.30">
    <property type="entry name" value="Luciferase-like domain"/>
    <property type="match status" value="1"/>
</dbReference>